<dbReference type="EMBL" id="GBRH01161212">
    <property type="protein sequence ID" value="JAE36684.1"/>
    <property type="molecule type" value="Transcribed_RNA"/>
</dbReference>
<evidence type="ECO:0000313" key="2">
    <source>
        <dbReference type="EMBL" id="JAE36684.1"/>
    </source>
</evidence>
<organism evidence="2">
    <name type="scientific">Arundo donax</name>
    <name type="common">Giant reed</name>
    <name type="synonym">Donax arundinaceus</name>
    <dbReference type="NCBI Taxonomy" id="35708"/>
    <lineage>
        <taxon>Eukaryota</taxon>
        <taxon>Viridiplantae</taxon>
        <taxon>Streptophyta</taxon>
        <taxon>Embryophyta</taxon>
        <taxon>Tracheophyta</taxon>
        <taxon>Spermatophyta</taxon>
        <taxon>Magnoliopsida</taxon>
        <taxon>Liliopsida</taxon>
        <taxon>Poales</taxon>
        <taxon>Poaceae</taxon>
        <taxon>PACMAD clade</taxon>
        <taxon>Arundinoideae</taxon>
        <taxon>Arundineae</taxon>
        <taxon>Arundo</taxon>
    </lineage>
</organism>
<dbReference type="AlphaFoldDB" id="A0A0A9HLI0"/>
<evidence type="ECO:0000256" key="1">
    <source>
        <dbReference type="SAM" id="MobiDB-lite"/>
    </source>
</evidence>
<sequence>MVAAGRVGEARRGEGDAGPRVGPADHDTGPPGGGRVPDALRVQLPAGGGGGRRADADVAAGVRPVHRGEAGNRRAQDRGEGVERSAEHKVRGERGRAGGGRGAGGGEVLGARRHGGGGEGQGARACHESSRGRGGRRLVVP</sequence>
<protein>
    <submittedName>
        <fullName evidence="2">Uncharacterized protein</fullName>
    </submittedName>
</protein>
<accession>A0A0A9HLI0</accession>
<feature type="compositionally biased region" description="Gly residues" evidence="1">
    <location>
        <begin position="97"/>
        <end position="108"/>
    </location>
</feature>
<feature type="compositionally biased region" description="Basic and acidic residues" evidence="1">
    <location>
        <begin position="66"/>
        <end position="96"/>
    </location>
</feature>
<reference evidence="2" key="1">
    <citation type="submission" date="2014-09" db="EMBL/GenBank/DDBJ databases">
        <authorList>
            <person name="Magalhaes I.L.F."/>
            <person name="Oliveira U."/>
            <person name="Santos F.R."/>
            <person name="Vidigal T.H.D.A."/>
            <person name="Brescovit A.D."/>
            <person name="Santos A.J."/>
        </authorList>
    </citation>
    <scope>NUCLEOTIDE SEQUENCE</scope>
    <source>
        <tissue evidence="2">Shoot tissue taken approximately 20 cm above the soil surface</tissue>
    </source>
</reference>
<reference evidence="2" key="2">
    <citation type="journal article" date="2015" name="Data Brief">
        <title>Shoot transcriptome of the giant reed, Arundo donax.</title>
        <authorList>
            <person name="Barrero R.A."/>
            <person name="Guerrero F.D."/>
            <person name="Moolhuijzen P."/>
            <person name="Goolsby J.A."/>
            <person name="Tidwell J."/>
            <person name="Bellgard S.E."/>
            <person name="Bellgard M.I."/>
        </authorList>
    </citation>
    <scope>NUCLEOTIDE SEQUENCE</scope>
    <source>
        <tissue evidence="2">Shoot tissue taken approximately 20 cm above the soil surface</tissue>
    </source>
</reference>
<name>A0A0A9HLI0_ARUDO</name>
<feature type="region of interest" description="Disordered" evidence="1">
    <location>
        <begin position="1"/>
        <end position="141"/>
    </location>
</feature>
<proteinExistence type="predicted"/>
<feature type="compositionally biased region" description="Basic and acidic residues" evidence="1">
    <location>
        <begin position="8"/>
        <end position="28"/>
    </location>
</feature>